<dbReference type="PANTHER" id="PTHR22683">
    <property type="entry name" value="SPORULATION PROTEIN RELATED"/>
    <property type="match status" value="1"/>
</dbReference>
<evidence type="ECO:0000259" key="7">
    <source>
        <dbReference type="PROSITE" id="PS50901"/>
    </source>
</evidence>
<dbReference type="PROSITE" id="PS50006">
    <property type="entry name" value="FHA_DOMAIN"/>
    <property type="match status" value="1"/>
</dbReference>
<feature type="region of interest" description="Disordered" evidence="5">
    <location>
        <begin position="1166"/>
        <end position="1190"/>
    </location>
</feature>
<dbReference type="Pfam" id="PF01580">
    <property type="entry name" value="FtsK_SpoIIIE"/>
    <property type="match status" value="1"/>
</dbReference>
<dbReference type="Proteomes" id="UP000749040">
    <property type="component" value="Unassembled WGS sequence"/>
</dbReference>
<feature type="compositionally biased region" description="Low complexity" evidence="5">
    <location>
        <begin position="449"/>
        <end position="461"/>
    </location>
</feature>
<evidence type="ECO:0000313" key="8">
    <source>
        <dbReference type="EMBL" id="MBM9508858.1"/>
    </source>
</evidence>
<dbReference type="CDD" id="cd00060">
    <property type="entry name" value="FHA"/>
    <property type="match status" value="1"/>
</dbReference>
<gene>
    <name evidence="8" type="ORF">ITX44_30770</name>
</gene>
<feature type="domain" description="FHA" evidence="6">
    <location>
        <begin position="129"/>
        <end position="179"/>
    </location>
</feature>
<dbReference type="InterPro" id="IPR000253">
    <property type="entry name" value="FHA_dom"/>
</dbReference>
<name>A0ABS2TZT6_9ACTN</name>
<dbReference type="SMART" id="SM00382">
    <property type="entry name" value="AAA"/>
    <property type="match status" value="1"/>
</dbReference>
<feature type="binding site" evidence="4">
    <location>
        <begin position="842"/>
        <end position="849"/>
    </location>
    <ligand>
        <name>ATP</name>
        <dbReference type="ChEBI" id="CHEBI:30616"/>
    </ligand>
</feature>
<evidence type="ECO:0000256" key="4">
    <source>
        <dbReference type="PROSITE-ProRule" id="PRU00289"/>
    </source>
</evidence>
<dbReference type="Pfam" id="PF00498">
    <property type="entry name" value="FHA"/>
    <property type="match status" value="1"/>
</dbReference>
<keyword evidence="1" id="KW-0597">Phosphoprotein</keyword>
<keyword evidence="9" id="KW-1185">Reference proteome</keyword>
<dbReference type="Gene3D" id="3.40.50.300">
    <property type="entry name" value="P-loop containing nucleotide triphosphate hydrolases"/>
    <property type="match status" value="2"/>
</dbReference>
<dbReference type="InterPro" id="IPR027417">
    <property type="entry name" value="P-loop_NTPase"/>
</dbReference>
<protein>
    <submittedName>
        <fullName evidence="8">FHA domain-containing protein</fullName>
    </submittedName>
</protein>
<dbReference type="PROSITE" id="PS50901">
    <property type="entry name" value="FTSK"/>
    <property type="match status" value="1"/>
</dbReference>
<feature type="compositionally biased region" description="Gly residues" evidence="5">
    <location>
        <begin position="419"/>
        <end position="432"/>
    </location>
</feature>
<evidence type="ECO:0000256" key="5">
    <source>
        <dbReference type="SAM" id="MobiDB-lite"/>
    </source>
</evidence>
<feature type="compositionally biased region" description="Low complexity" evidence="5">
    <location>
        <begin position="338"/>
        <end position="348"/>
    </location>
</feature>
<feature type="compositionally biased region" description="Gly residues" evidence="5">
    <location>
        <begin position="349"/>
        <end position="361"/>
    </location>
</feature>
<comment type="caution">
    <text evidence="8">The sequence shown here is derived from an EMBL/GenBank/DDBJ whole genome shotgun (WGS) entry which is preliminary data.</text>
</comment>
<evidence type="ECO:0000259" key="6">
    <source>
        <dbReference type="PROSITE" id="PS50006"/>
    </source>
</evidence>
<feature type="region of interest" description="Disordered" evidence="5">
    <location>
        <begin position="1138"/>
        <end position="1157"/>
    </location>
</feature>
<dbReference type="InterPro" id="IPR003593">
    <property type="entry name" value="AAA+_ATPase"/>
</dbReference>
<dbReference type="Gene3D" id="2.60.200.20">
    <property type="match status" value="1"/>
</dbReference>
<accession>A0ABS2TZT6</accession>
<evidence type="ECO:0000256" key="1">
    <source>
        <dbReference type="ARBA" id="ARBA00022553"/>
    </source>
</evidence>
<feature type="region of interest" description="Disordered" evidence="5">
    <location>
        <begin position="941"/>
        <end position="1000"/>
    </location>
</feature>
<dbReference type="SMART" id="SM00240">
    <property type="entry name" value="FHA"/>
    <property type="match status" value="1"/>
</dbReference>
<feature type="region of interest" description="Disordered" evidence="5">
    <location>
        <begin position="231"/>
        <end position="432"/>
    </location>
</feature>
<reference evidence="8 9" key="1">
    <citation type="submission" date="2021-01" db="EMBL/GenBank/DDBJ databases">
        <title>Streptomyces acididurans sp. nov., isolated from a peat swamp forest soil.</title>
        <authorList>
            <person name="Chantavorakit T."/>
            <person name="Duangmal K."/>
        </authorList>
    </citation>
    <scope>NUCLEOTIDE SEQUENCE [LARGE SCALE GENOMIC DNA]</scope>
    <source>
        <strain evidence="8 9">KK5PA1</strain>
    </source>
</reference>
<evidence type="ECO:0000256" key="2">
    <source>
        <dbReference type="ARBA" id="ARBA00022741"/>
    </source>
</evidence>
<feature type="compositionally biased region" description="Gly residues" evidence="5">
    <location>
        <begin position="982"/>
        <end position="993"/>
    </location>
</feature>
<organism evidence="8 9">
    <name type="scientific">Actinacidiphila acididurans</name>
    <dbReference type="NCBI Taxonomy" id="2784346"/>
    <lineage>
        <taxon>Bacteria</taxon>
        <taxon>Bacillati</taxon>
        <taxon>Actinomycetota</taxon>
        <taxon>Actinomycetes</taxon>
        <taxon>Kitasatosporales</taxon>
        <taxon>Streptomycetaceae</taxon>
        <taxon>Actinacidiphila</taxon>
    </lineage>
</organism>
<dbReference type="InterPro" id="IPR008984">
    <property type="entry name" value="SMAD_FHA_dom_sf"/>
</dbReference>
<dbReference type="InterPro" id="IPR050206">
    <property type="entry name" value="FtsK/SpoIIIE/SftA"/>
</dbReference>
<dbReference type="EMBL" id="JADKYB010000020">
    <property type="protein sequence ID" value="MBM9508858.1"/>
    <property type="molecule type" value="Genomic_DNA"/>
</dbReference>
<proteinExistence type="predicted"/>
<keyword evidence="2 4" id="KW-0547">Nucleotide-binding</keyword>
<feature type="domain" description="FtsK" evidence="7">
    <location>
        <begin position="824"/>
        <end position="1084"/>
    </location>
</feature>
<dbReference type="PANTHER" id="PTHR22683:SF1">
    <property type="entry name" value="TYPE VII SECRETION SYSTEM PROTEIN ESSC"/>
    <property type="match status" value="1"/>
</dbReference>
<feature type="compositionally biased region" description="Gly residues" evidence="5">
    <location>
        <begin position="287"/>
        <end position="301"/>
    </location>
</feature>
<keyword evidence="3 4" id="KW-0067">ATP-binding</keyword>
<dbReference type="SUPFAM" id="SSF52540">
    <property type="entry name" value="P-loop containing nucleoside triphosphate hydrolases"/>
    <property type="match status" value="1"/>
</dbReference>
<feature type="compositionally biased region" description="Basic and acidic residues" evidence="5">
    <location>
        <begin position="1138"/>
        <end position="1151"/>
    </location>
</feature>
<feature type="compositionally biased region" description="Gly residues" evidence="5">
    <location>
        <begin position="309"/>
        <end position="337"/>
    </location>
</feature>
<dbReference type="SUPFAM" id="SSF49879">
    <property type="entry name" value="SMAD/FHA domain"/>
    <property type="match status" value="1"/>
</dbReference>
<feature type="compositionally biased region" description="Basic and acidic residues" evidence="5">
    <location>
        <begin position="1170"/>
        <end position="1179"/>
    </location>
</feature>
<evidence type="ECO:0000313" key="9">
    <source>
        <dbReference type="Proteomes" id="UP000749040"/>
    </source>
</evidence>
<evidence type="ECO:0000256" key="3">
    <source>
        <dbReference type="ARBA" id="ARBA00022840"/>
    </source>
</evidence>
<sequence length="1190" mass="120054">MQIRLTVLGPRGGRAARGCDVLVTAPAGTPLSAVAGALASAAGAGQPGRSAAVVLYAGARRLEPTAVLGVPPLVDGALLSLHTPAEQQGDHGQYGRFGQYGRPPADMARLHVVGGPDAGGVHLLPGGQARIGRSADADVPLDDPDVSRLHCEVTVGEDGEVTVLDLGSTNGTALAGHPVGDQPVAFPAGGLLRIGESTLRLDGAATPVPPPSLVPVPDGDGHLRVTVREGARGASPLPGPSPEGSPWSTARPGGGGVPARRPSGAVPPPQGHGVAAVPGQRTDSGSSGAGRDAGAGHGGGTQAESAYGTGAGPAYGAGTGSAGESGAGAPHGTGAGTESGTPRGSRSGTSGGHGSGTGSGTPAGATHGAGLPPVPQAPPAGHQGADPAPYAQGGRDTFGRGLPAEAGRRPTGERRRGLRGGTGEGEQRGGVVGTIGAWARRRLAPPPQAEEGGATDGGAEAEALRERWPDPAAVLLTALGPERRLWERGVDHPDALTVRLGTADLPVEDGARRLPAVPVTVDLRSPRSAALTLTGPRPRLAGLARAVLAQLCALHAPGVLEIVLVSADRTRSADQRGEEWSWLNWLPHLRPAHGQDCRLLLAFDRDQADARTAELVRRLEAGPLGPGWTAAPEDLVAAASVAYDGPFTLLVVDGDPGSAALRETVDRLAHAGPSAGVHVLCLAETGEQPPVSSGVVARLSGDVATTLRLTPAAEPPAGSGAGFDAEGYGGEVHEAGDGGSGSEEIVLDAVSAAWAEHFARALAPLREADGEGGRDRSRHALPTTVRLLDELDLALATPARIGSRWAEAPAALARATAVLGTGPDGRVAVDLVTEGPHLLVGGAPGAGKTELLRSLAAGLATAERPERLALVLVDGAGQERGDGLHAVADLPHVSTHLIASDPVRMREFAQALTAELKRRAEVLGASTFAAWHAAHAALPAPRAAGQEGVGDGYERRGPADTGRQGPGEGGVFRPAHSAGRGPATGPGGRGGEAAGPSRARPAMPRLVVVVDDFDDLVAPGLGSPGRPAAGSVVRALEAVAREGERLGVHLVAATGRPERTTGTDADGMARLRISLRAQDPESAALVVHVEDPAALDDLPGRGYLRRPGGAVTPFQAARVSARIPRTATLRPTVVPLEWDRMGDPPTRRPLRELGNGPTDLALLASALQRAAEDTPDDPRPPAAPLTTPLV</sequence>
<feature type="compositionally biased region" description="Basic and acidic residues" evidence="5">
    <location>
        <begin position="406"/>
        <end position="415"/>
    </location>
</feature>
<feature type="region of interest" description="Disordered" evidence="5">
    <location>
        <begin position="444"/>
        <end position="464"/>
    </location>
</feature>
<dbReference type="InterPro" id="IPR002543">
    <property type="entry name" value="FtsK_dom"/>
</dbReference>
<dbReference type="RefSeq" id="WP_205361279.1">
    <property type="nucleotide sequence ID" value="NZ_JADKYB010000020.1"/>
</dbReference>